<dbReference type="SUPFAM" id="SSF54373">
    <property type="entry name" value="FAD-linked reductases, C-terminal domain"/>
    <property type="match status" value="1"/>
</dbReference>
<dbReference type="EMBL" id="JAGIYY010000004">
    <property type="protein sequence ID" value="MBP0439676.1"/>
    <property type="molecule type" value="Genomic_DNA"/>
</dbReference>
<evidence type="ECO:0000256" key="1">
    <source>
        <dbReference type="ARBA" id="ARBA00008609"/>
    </source>
</evidence>
<dbReference type="InterPro" id="IPR027266">
    <property type="entry name" value="TrmE/GcvT-like"/>
</dbReference>
<feature type="domain" description="FAD dependent oxidoreductase" evidence="3">
    <location>
        <begin position="7"/>
        <end position="367"/>
    </location>
</feature>
<evidence type="ECO:0000259" key="3">
    <source>
        <dbReference type="Pfam" id="PF01266"/>
    </source>
</evidence>
<dbReference type="PROSITE" id="PS51257">
    <property type="entry name" value="PROKAR_LIPOPROTEIN"/>
    <property type="match status" value="1"/>
</dbReference>
<evidence type="ECO:0000313" key="7">
    <source>
        <dbReference type="EMBL" id="MBP0439676.1"/>
    </source>
</evidence>
<evidence type="ECO:0000256" key="2">
    <source>
        <dbReference type="ARBA" id="ARBA00023002"/>
    </source>
</evidence>
<comment type="similarity">
    <text evidence="1">Belongs to the GcvT family.</text>
</comment>
<dbReference type="Pfam" id="PF01571">
    <property type="entry name" value="GCV_T"/>
    <property type="match status" value="1"/>
</dbReference>
<dbReference type="SUPFAM" id="SSF51905">
    <property type="entry name" value="FAD/NAD(P)-binding domain"/>
    <property type="match status" value="1"/>
</dbReference>
<dbReference type="InterPro" id="IPR006222">
    <property type="entry name" value="GCVT_N"/>
</dbReference>
<dbReference type="Gene3D" id="3.50.50.60">
    <property type="entry name" value="FAD/NAD(P)-binding domain"/>
    <property type="match status" value="1"/>
</dbReference>
<dbReference type="Gene3D" id="3.30.1360.120">
    <property type="entry name" value="Probable tRNA modification gtpase trme, domain 1"/>
    <property type="match status" value="1"/>
</dbReference>
<protein>
    <submittedName>
        <fullName evidence="7">GcvT family protein</fullName>
    </submittedName>
</protein>
<dbReference type="Proteomes" id="UP000666240">
    <property type="component" value="Unassembled WGS sequence"/>
</dbReference>
<dbReference type="Pfam" id="PF08669">
    <property type="entry name" value="GCV_T_C"/>
    <property type="match status" value="1"/>
</dbReference>
<dbReference type="AlphaFoldDB" id="A0A8J7RJM7"/>
<evidence type="ECO:0000259" key="5">
    <source>
        <dbReference type="Pfam" id="PF08669"/>
    </source>
</evidence>
<sequence>MKSHVKAVVIGGGVVGCSVLYHLARAGWTDVMLIERSELTSGSSWHAAGGFHTLNGDPNVAKLQAYTVQLYKELEEISGQSCGLHLTGGAMVADSPERMDFLRLAHAKGRYLGMDTELITPSEVKAMFPLMDEKNFVGAMWDPVEGHLDPSGTTHAYAKAAQKLGAEIVLRNPVTELTQDADGTWNVVTVNGTVRCEHVVNCGGLWAREVGRMVGVELPLLAMEHMYLLTEDIPEVMEFNKSTGREMIGVMDFKGEIYTRQERNGVLLGTYEKACKPWSPVNTPWDFGHELLQPDIDRIAPSLEVGFRHFPGIEKAGIKQIINGPFTFAPDGNPLVGPVQGLTNFWCACAVMAGFSQGGGVGLALSNWMVNGDPGFDVWGMDVARFGEWATLRYTNAKVRENYSRRFSIRFPNEELPAARPAQTTPLYDTMVGQNAVMGDSWGLETPLWFAPKGTEPKDIVSYRRSNDFEHIGNEVRATRESVGVTEIANFAKYEVSGPGARAFLDQLMTNRMPKAGRIVLTPMLNEFGKLIGDFTIANMGPKSGDDRFMIWGSSAAQKYHMRWFEKHLPKDGSVRIHRFDQTLVGLAIAGPKSQALLAKLTDVDVSTKAFRFMDFREMAVGGAPCMVNRISYTGDLGYEIWMQPAYERLVYAAIKDAGEEFGIADFGMRALLSMRLEKNFPTWFRELRPIYGPYEGGMDRFIKLEKNDFIGREAAAKEHAEGPKLRRVSMIVDALDADVMGDEPIWAKVGDTDHGTVEKPHGYGAPRFDASGAVIPAGNRSPSSETDGDASAVLGIRDGDWRVVGWVTSGGFAHYVGKSMAQGYVPAALAEDERSGLFEIEILGKRCTARINVEPPFDPAGEKMRG</sequence>
<dbReference type="InterPro" id="IPR006076">
    <property type="entry name" value="FAD-dep_OxRdtase"/>
</dbReference>
<dbReference type="InterPro" id="IPR032503">
    <property type="entry name" value="FAO_M"/>
</dbReference>
<feature type="domain" description="GCVT N-terminal" evidence="4">
    <location>
        <begin position="427"/>
        <end position="707"/>
    </location>
</feature>
<dbReference type="Gene3D" id="3.30.9.10">
    <property type="entry name" value="D-Amino Acid Oxidase, subunit A, domain 2"/>
    <property type="match status" value="1"/>
</dbReference>
<dbReference type="InterPro" id="IPR028896">
    <property type="entry name" value="GcvT/YgfZ/DmdA"/>
</dbReference>
<proteinExistence type="inferred from homology"/>
<keyword evidence="2" id="KW-0560">Oxidoreductase</keyword>
<dbReference type="InterPro" id="IPR029043">
    <property type="entry name" value="GcvT/YgfZ_C"/>
</dbReference>
<evidence type="ECO:0000313" key="8">
    <source>
        <dbReference type="Proteomes" id="UP000666240"/>
    </source>
</evidence>
<dbReference type="Gene3D" id="2.40.30.110">
    <property type="entry name" value="Aminomethyltransferase beta-barrel domains"/>
    <property type="match status" value="1"/>
</dbReference>
<dbReference type="RefSeq" id="WP_209335711.1">
    <property type="nucleotide sequence ID" value="NZ_JAGIYY010000004.1"/>
</dbReference>
<feature type="domain" description="Aminomethyltransferase C-terminal" evidence="5">
    <location>
        <begin position="799"/>
        <end position="858"/>
    </location>
</feature>
<feature type="domain" description="FAD dependent oxidoreductase central" evidence="6">
    <location>
        <begin position="371"/>
        <end position="424"/>
    </location>
</feature>
<dbReference type="Pfam" id="PF01266">
    <property type="entry name" value="DAO"/>
    <property type="match status" value="1"/>
</dbReference>
<dbReference type="InterPro" id="IPR036188">
    <property type="entry name" value="FAD/NAD-bd_sf"/>
</dbReference>
<dbReference type="SUPFAM" id="SSF101790">
    <property type="entry name" value="Aminomethyltransferase beta-barrel domain"/>
    <property type="match status" value="1"/>
</dbReference>
<name>A0A8J7RJM7_9HYPH</name>
<dbReference type="PANTHER" id="PTHR43757:SF2">
    <property type="entry name" value="AMINOMETHYLTRANSFERASE, MITOCHONDRIAL"/>
    <property type="match status" value="1"/>
</dbReference>
<dbReference type="PANTHER" id="PTHR43757">
    <property type="entry name" value="AMINOMETHYLTRANSFERASE"/>
    <property type="match status" value="1"/>
</dbReference>
<dbReference type="GO" id="GO:0016491">
    <property type="term" value="F:oxidoreductase activity"/>
    <property type="evidence" value="ECO:0007669"/>
    <property type="project" value="UniProtKB-KW"/>
</dbReference>
<evidence type="ECO:0000259" key="4">
    <source>
        <dbReference type="Pfam" id="PF01571"/>
    </source>
</evidence>
<reference evidence="7" key="1">
    <citation type="submission" date="2021-03" db="EMBL/GenBank/DDBJ databases">
        <title>Genome sequencing and assembly of Tianweitania sediminis.</title>
        <authorList>
            <person name="Chhetri G."/>
        </authorList>
    </citation>
    <scope>NUCLEOTIDE SEQUENCE</scope>
    <source>
        <strain evidence="7">Z8</strain>
    </source>
</reference>
<dbReference type="Gene3D" id="3.30.70.1400">
    <property type="entry name" value="Aminomethyltransferase beta-barrel domains"/>
    <property type="match status" value="1"/>
</dbReference>
<keyword evidence="8" id="KW-1185">Reference proteome</keyword>
<organism evidence="7 8">
    <name type="scientific">Tianweitania sediminis</name>
    <dbReference type="NCBI Taxonomy" id="1502156"/>
    <lineage>
        <taxon>Bacteria</taxon>
        <taxon>Pseudomonadati</taxon>
        <taxon>Pseudomonadota</taxon>
        <taxon>Alphaproteobacteria</taxon>
        <taxon>Hyphomicrobiales</taxon>
        <taxon>Phyllobacteriaceae</taxon>
        <taxon>Tianweitania</taxon>
    </lineage>
</organism>
<dbReference type="InterPro" id="IPR013977">
    <property type="entry name" value="GcvT_C"/>
</dbReference>
<accession>A0A8J7RJM7</accession>
<dbReference type="Pfam" id="PF16350">
    <property type="entry name" value="FAO_M"/>
    <property type="match status" value="1"/>
</dbReference>
<dbReference type="SUPFAM" id="SSF103025">
    <property type="entry name" value="Folate-binding domain"/>
    <property type="match status" value="1"/>
</dbReference>
<gene>
    <name evidence="7" type="ORF">J5Y06_13530</name>
</gene>
<evidence type="ECO:0000259" key="6">
    <source>
        <dbReference type="Pfam" id="PF16350"/>
    </source>
</evidence>
<comment type="caution">
    <text evidence="7">The sequence shown here is derived from an EMBL/GenBank/DDBJ whole genome shotgun (WGS) entry which is preliminary data.</text>
</comment>